<dbReference type="AlphaFoldDB" id="A0A9J6GX75"/>
<feature type="compositionally biased region" description="Basic residues" evidence="2">
    <location>
        <begin position="81"/>
        <end position="90"/>
    </location>
</feature>
<feature type="compositionally biased region" description="Low complexity" evidence="2">
    <location>
        <begin position="490"/>
        <end position="500"/>
    </location>
</feature>
<reference evidence="5 6" key="1">
    <citation type="journal article" date="2020" name="Cell">
        <title>Large-Scale Comparative Analyses of Tick Genomes Elucidate Their Genetic Diversity and Vector Capacities.</title>
        <authorList>
            <consortium name="Tick Genome and Microbiome Consortium (TIGMIC)"/>
            <person name="Jia N."/>
            <person name="Wang J."/>
            <person name="Shi W."/>
            <person name="Du L."/>
            <person name="Sun Y."/>
            <person name="Zhan W."/>
            <person name="Jiang J.F."/>
            <person name="Wang Q."/>
            <person name="Zhang B."/>
            <person name="Ji P."/>
            <person name="Bell-Sakyi L."/>
            <person name="Cui X.M."/>
            <person name="Yuan T.T."/>
            <person name="Jiang B.G."/>
            <person name="Yang W.F."/>
            <person name="Lam T.T."/>
            <person name="Chang Q.C."/>
            <person name="Ding S.J."/>
            <person name="Wang X.J."/>
            <person name="Zhu J.G."/>
            <person name="Ruan X.D."/>
            <person name="Zhao L."/>
            <person name="Wei J.T."/>
            <person name="Ye R.Z."/>
            <person name="Que T.C."/>
            <person name="Du C.H."/>
            <person name="Zhou Y.H."/>
            <person name="Cheng J.X."/>
            <person name="Dai P.F."/>
            <person name="Guo W.B."/>
            <person name="Han X.H."/>
            <person name="Huang E.J."/>
            <person name="Li L.F."/>
            <person name="Wei W."/>
            <person name="Gao Y.C."/>
            <person name="Liu J.Z."/>
            <person name="Shao H.Z."/>
            <person name="Wang X."/>
            <person name="Wang C.C."/>
            <person name="Yang T.C."/>
            <person name="Huo Q.B."/>
            <person name="Li W."/>
            <person name="Chen H.Y."/>
            <person name="Chen S.E."/>
            <person name="Zhou L.G."/>
            <person name="Ni X.B."/>
            <person name="Tian J.H."/>
            <person name="Sheng Y."/>
            <person name="Liu T."/>
            <person name="Pan Y.S."/>
            <person name="Xia L.Y."/>
            <person name="Li J."/>
            <person name="Zhao F."/>
            <person name="Cao W.C."/>
        </authorList>
    </citation>
    <scope>NUCLEOTIDE SEQUENCE [LARGE SCALE GENOMIC DNA]</scope>
    <source>
        <strain evidence="5">HaeL-2018</strain>
    </source>
</reference>
<evidence type="ECO:0000259" key="4">
    <source>
        <dbReference type="PROSITE" id="PS50240"/>
    </source>
</evidence>
<feature type="compositionally biased region" description="Pro residues" evidence="2">
    <location>
        <begin position="313"/>
        <end position="337"/>
    </location>
</feature>
<dbReference type="InterPro" id="IPR043504">
    <property type="entry name" value="Peptidase_S1_PA_chymotrypsin"/>
</dbReference>
<dbReference type="OrthoDB" id="6261922at2759"/>
<feature type="chain" id="PRO_5039890275" description="Peptidase S1 domain-containing protein" evidence="3">
    <location>
        <begin position="28"/>
        <end position="1146"/>
    </location>
</feature>
<dbReference type="InterPro" id="IPR009003">
    <property type="entry name" value="Peptidase_S1_PA"/>
</dbReference>
<dbReference type="OMA" id="PNVGIYP"/>
<evidence type="ECO:0000256" key="3">
    <source>
        <dbReference type="SAM" id="SignalP"/>
    </source>
</evidence>
<feature type="compositionally biased region" description="Pro residues" evidence="2">
    <location>
        <begin position="480"/>
        <end position="489"/>
    </location>
</feature>
<sequence length="1146" mass="117031">MAVRSAAFWVAALAMAATIGVPAVSSGRPGTLGRVRPSGVAGRRFALLGPGGIVYSGSPDDSDESSSEEAGKRPTFGRPRNPNRPKGPHIRRPEPPDEGDGYRELSVLEAGTPPENYPDVRPGYAPPGKYPDVRPGYAPPEKYPDVPQGYAPPLAGASPNTKNPDFPGQKLPPPQKPPEGPHSKNPLEEKYPDLPTQDPVAGKYPAGPPSLTPPIKPLDGSNPLSSNPLADLKENPLVEATESKPAVVPPPPGASYPAGVPPPTPDLLPSKDPLSEGKTPDVKPLPPQNGPQGVPPISTGQGPPLAGPNDKANPPPGPPGLPGTPSGFPPPTSPPGCPVCQCNCPQFPVGGGYPQFPNSGFPNYGGGFGGFPGGFNSGFPGYGGGFPQNGPGGSPGFPSQGINPYGPQNPGFVNQGNGQAPQNSGFPNQEFAQRPPGPGYAQQGPPPFPGYAPGYPQQGAGNSPGPLVPGSNQGPQGPDYGPPQGPTPQGPSGTPGQGPNSPLPGYQPPGGPIGPASDNPVQKGPAPTGPVESGPGLASKPEDLGAGGEVPREDRLPAESQQLSEVILPPEKGYHGCAGPTCGTKPPYPPQEEPAIPDKPAYPSVIPEEKQPEPPVGVPSPENAFGGGPVGNPPPPVSGPGYPVPPVVPEFPGQAVEKPPPLPAVPNGPVYPLERPPADSIGGSPGGYPVVKPPEVAPGSGYPDGKPLPDGPVQGGYPAVKPPEVVPGSGYPDGKPPLPILPDGPVQGGYPAVTPPEVVPGSGYPDGKPPLPILPDGPVQGGYPAVKPPEVVPGSGYPDGKPPLPILPDSDVEKPHGVPGSPGSVDAPLPPGEPDGKPPPEGPLVEGYPEPQLPPLPKLPPVDGTPQGSPPPFTPSSWQYAQCGLPNKRPASLRGTFPWQATLAKKVGGSKRYFCASTLVSPKHVLAPGHCVAKLANNPDVLLVQLGNLLKNGDRNTYGVQKVTLHPSYAADSPANNLAIITLQKEAILDEDVHPICLAEGDVGLNDDYDCFATGWPNSAFKVNRYETLRKLPVPTMANDVCQAKVNSESSLGPGYALNDQYVCCAMPGGVSSFQSCTGGGLTCVPKNGQGRYVCPGLATLKEDVSMGPSISGMFLRISSHAPWIQSVLSVAEPPAKTLGAAPLSY</sequence>
<dbReference type="PROSITE" id="PS50240">
    <property type="entry name" value="TRYPSIN_DOM"/>
    <property type="match status" value="1"/>
</dbReference>
<feature type="region of interest" description="Disordered" evidence="2">
    <location>
        <begin position="50"/>
        <end position="341"/>
    </location>
</feature>
<dbReference type="InterPro" id="IPR001254">
    <property type="entry name" value="Trypsin_dom"/>
</dbReference>
<feature type="compositionally biased region" description="Gly residues" evidence="2">
    <location>
        <begin position="381"/>
        <end position="395"/>
    </location>
</feature>
<dbReference type="Gene3D" id="2.40.10.10">
    <property type="entry name" value="Trypsin-like serine proteases"/>
    <property type="match status" value="1"/>
</dbReference>
<feature type="compositionally biased region" description="Pro residues" evidence="2">
    <location>
        <begin position="828"/>
        <end position="842"/>
    </location>
</feature>
<feature type="compositionally biased region" description="Pro residues" evidence="2">
    <location>
        <begin position="206"/>
        <end position="216"/>
    </location>
</feature>
<feature type="signal peptide" evidence="3">
    <location>
        <begin position="1"/>
        <end position="27"/>
    </location>
</feature>
<keyword evidence="6" id="KW-1185">Reference proteome</keyword>
<feature type="compositionally biased region" description="Pro residues" evidence="2">
    <location>
        <begin position="851"/>
        <end position="860"/>
    </location>
</feature>
<feature type="compositionally biased region" description="Basic and acidic residues" evidence="2">
    <location>
        <begin position="91"/>
        <end position="103"/>
    </location>
</feature>
<feature type="compositionally biased region" description="Low complexity" evidence="2">
    <location>
        <begin position="451"/>
        <end position="461"/>
    </location>
</feature>
<dbReference type="EMBL" id="JABSTR010000009">
    <property type="protein sequence ID" value="KAH9379240.1"/>
    <property type="molecule type" value="Genomic_DNA"/>
</dbReference>
<name>A0A9J6GX75_HAELO</name>
<dbReference type="VEuPathDB" id="VectorBase:HLOH_053691"/>
<evidence type="ECO:0000313" key="5">
    <source>
        <dbReference type="EMBL" id="KAH9379240.1"/>
    </source>
</evidence>
<keyword evidence="1" id="KW-1015">Disulfide bond</keyword>
<dbReference type="Proteomes" id="UP000821853">
    <property type="component" value="Unassembled WGS sequence"/>
</dbReference>
<feature type="compositionally biased region" description="Pro residues" evidence="2">
    <location>
        <begin position="631"/>
        <end position="649"/>
    </location>
</feature>
<gene>
    <name evidence="5" type="ORF">HPB48_019959</name>
</gene>
<dbReference type="PANTHER" id="PTHR24250">
    <property type="entry name" value="CHYMOTRYPSIN-RELATED"/>
    <property type="match status" value="1"/>
</dbReference>
<evidence type="ECO:0000256" key="2">
    <source>
        <dbReference type="SAM" id="MobiDB-lite"/>
    </source>
</evidence>
<organism evidence="5 6">
    <name type="scientific">Haemaphysalis longicornis</name>
    <name type="common">Bush tick</name>
    <dbReference type="NCBI Taxonomy" id="44386"/>
    <lineage>
        <taxon>Eukaryota</taxon>
        <taxon>Metazoa</taxon>
        <taxon>Ecdysozoa</taxon>
        <taxon>Arthropoda</taxon>
        <taxon>Chelicerata</taxon>
        <taxon>Arachnida</taxon>
        <taxon>Acari</taxon>
        <taxon>Parasitiformes</taxon>
        <taxon>Ixodida</taxon>
        <taxon>Ixodoidea</taxon>
        <taxon>Ixodidae</taxon>
        <taxon>Haemaphysalinae</taxon>
        <taxon>Haemaphysalis</taxon>
    </lineage>
</organism>
<proteinExistence type="predicted"/>
<evidence type="ECO:0000256" key="1">
    <source>
        <dbReference type="ARBA" id="ARBA00023157"/>
    </source>
</evidence>
<dbReference type="GO" id="GO:0006508">
    <property type="term" value="P:proteolysis"/>
    <property type="evidence" value="ECO:0007669"/>
    <property type="project" value="InterPro"/>
</dbReference>
<feature type="compositionally biased region" description="Basic and acidic residues" evidence="2">
    <location>
        <begin position="179"/>
        <end position="192"/>
    </location>
</feature>
<dbReference type="GO" id="GO:0004252">
    <property type="term" value="F:serine-type endopeptidase activity"/>
    <property type="evidence" value="ECO:0007669"/>
    <property type="project" value="InterPro"/>
</dbReference>
<dbReference type="SUPFAM" id="SSF50494">
    <property type="entry name" value="Trypsin-like serine proteases"/>
    <property type="match status" value="1"/>
</dbReference>
<protein>
    <recommendedName>
        <fullName evidence="4">Peptidase S1 domain-containing protein</fullName>
    </recommendedName>
</protein>
<accession>A0A9J6GX75</accession>
<feature type="compositionally biased region" description="Pro residues" evidence="2">
    <location>
        <begin position="247"/>
        <end position="266"/>
    </location>
</feature>
<feature type="region of interest" description="Disordered" evidence="2">
    <location>
        <begin position="381"/>
        <end position="878"/>
    </location>
</feature>
<feature type="domain" description="Peptidase S1" evidence="4">
    <location>
        <begin position="861"/>
        <end position="1130"/>
    </location>
</feature>
<dbReference type="SMART" id="SM00020">
    <property type="entry name" value="Tryp_SPc"/>
    <property type="match status" value="1"/>
</dbReference>
<feature type="compositionally biased region" description="Polar residues" evidence="2">
    <location>
        <begin position="411"/>
        <end position="431"/>
    </location>
</feature>
<comment type="caution">
    <text evidence="5">The sequence shown here is derived from an EMBL/GenBank/DDBJ whole genome shotgun (WGS) entry which is preliminary data.</text>
</comment>
<keyword evidence="3" id="KW-0732">Signal</keyword>
<dbReference type="Pfam" id="PF00089">
    <property type="entry name" value="Trypsin"/>
    <property type="match status" value="1"/>
</dbReference>
<feature type="compositionally biased region" description="Pro residues" evidence="2">
    <location>
        <begin position="501"/>
        <end position="512"/>
    </location>
</feature>
<evidence type="ECO:0000313" key="6">
    <source>
        <dbReference type="Proteomes" id="UP000821853"/>
    </source>
</evidence>